<evidence type="ECO:0008006" key="6">
    <source>
        <dbReference type="Google" id="ProtNLM"/>
    </source>
</evidence>
<accession>A0A8H6VYY6</accession>
<feature type="signal peptide" evidence="3">
    <location>
        <begin position="1"/>
        <end position="21"/>
    </location>
</feature>
<comment type="caution">
    <text evidence="4">The sequence shown here is derived from an EMBL/GenBank/DDBJ whole genome shotgun (WGS) entry which is preliminary data.</text>
</comment>
<keyword evidence="2" id="KW-1133">Transmembrane helix</keyword>
<evidence type="ECO:0000256" key="1">
    <source>
        <dbReference type="SAM" id="MobiDB-lite"/>
    </source>
</evidence>
<feature type="transmembrane region" description="Helical" evidence="2">
    <location>
        <begin position="54"/>
        <end position="79"/>
    </location>
</feature>
<gene>
    <name evidence="4" type="ORF">MIND_00930900</name>
</gene>
<dbReference type="EMBL" id="JACAZF010000008">
    <property type="protein sequence ID" value="KAF7296986.1"/>
    <property type="molecule type" value="Genomic_DNA"/>
</dbReference>
<keyword evidence="2" id="KW-0472">Membrane</keyword>
<evidence type="ECO:0000313" key="4">
    <source>
        <dbReference type="EMBL" id="KAF7296986.1"/>
    </source>
</evidence>
<evidence type="ECO:0000256" key="2">
    <source>
        <dbReference type="SAM" id="Phobius"/>
    </source>
</evidence>
<keyword evidence="2" id="KW-0812">Transmembrane</keyword>
<dbReference type="Proteomes" id="UP000636479">
    <property type="component" value="Unassembled WGS sequence"/>
</dbReference>
<sequence length="252" mass="26871">MTWSGIRVILCVLAIATYAHALVLPRGAQNSAFGEPTGQQRFASDANSEHQQRVVVAIGLSVGIGIALAVFGTLGVLYYRKRKLERAHASLAHSLVSAPVNPLSLPSSFTSSQPSSTAARPARWRSLLTLSLPSLRHWFRSPSRSPAALTRQVSPFDLAAGPRPPTLVSVPRSVRLSDISITTVPTTRTAPSRTTTRLSSGGRTASTGRTAGTGRTARSERLLAEAHRRAELEELQRRVAALEKTAASGTGH</sequence>
<feature type="chain" id="PRO_5033994123" description="Transmembrane protein" evidence="3">
    <location>
        <begin position="22"/>
        <end position="252"/>
    </location>
</feature>
<keyword evidence="3" id="KW-0732">Signal</keyword>
<protein>
    <recommendedName>
        <fullName evidence="6">Transmembrane protein</fullName>
    </recommendedName>
</protein>
<proteinExistence type="predicted"/>
<name>A0A8H6VYY6_9AGAR</name>
<evidence type="ECO:0000256" key="3">
    <source>
        <dbReference type="SAM" id="SignalP"/>
    </source>
</evidence>
<feature type="compositionally biased region" description="Low complexity" evidence="1">
    <location>
        <begin position="186"/>
        <end position="216"/>
    </location>
</feature>
<organism evidence="4 5">
    <name type="scientific">Mycena indigotica</name>
    <dbReference type="NCBI Taxonomy" id="2126181"/>
    <lineage>
        <taxon>Eukaryota</taxon>
        <taxon>Fungi</taxon>
        <taxon>Dikarya</taxon>
        <taxon>Basidiomycota</taxon>
        <taxon>Agaricomycotina</taxon>
        <taxon>Agaricomycetes</taxon>
        <taxon>Agaricomycetidae</taxon>
        <taxon>Agaricales</taxon>
        <taxon>Marasmiineae</taxon>
        <taxon>Mycenaceae</taxon>
        <taxon>Mycena</taxon>
    </lineage>
</organism>
<feature type="region of interest" description="Disordered" evidence="1">
    <location>
        <begin position="186"/>
        <end position="218"/>
    </location>
</feature>
<dbReference type="AlphaFoldDB" id="A0A8H6VYY6"/>
<keyword evidence="5" id="KW-1185">Reference proteome</keyword>
<dbReference type="RefSeq" id="XP_037217345.1">
    <property type="nucleotide sequence ID" value="XM_037365933.1"/>
</dbReference>
<dbReference type="GeneID" id="59348449"/>
<reference evidence="4" key="1">
    <citation type="submission" date="2020-05" db="EMBL/GenBank/DDBJ databases">
        <title>Mycena genomes resolve the evolution of fungal bioluminescence.</title>
        <authorList>
            <person name="Tsai I.J."/>
        </authorList>
    </citation>
    <scope>NUCLEOTIDE SEQUENCE</scope>
    <source>
        <strain evidence="4">171206Taipei</strain>
    </source>
</reference>
<evidence type="ECO:0000313" key="5">
    <source>
        <dbReference type="Proteomes" id="UP000636479"/>
    </source>
</evidence>